<proteinExistence type="inferred from homology"/>
<dbReference type="InterPro" id="IPR003034">
    <property type="entry name" value="SAP_dom"/>
</dbReference>
<reference evidence="5" key="1">
    <citation type="submission" date="2011-05" db="EMBL/GenBank/DDBJ databases">
        <authorList>
            <person name="Richards S.R."/>
            <person name="Qu J."/>
            <person name="Jiang H."/>
            <person name="Jhangiani S.N."/>
            <person name="Agravi P."/>
            <person name="Goodspeed R."/>
            <person name="Gross S."/>
            <person name="Mandapat C."/>
            <person name="Jackson L."/>
            <person name="Mathew T."/>
            <person name="Pu L."/>
            <person name="Thornton R."/>
            <person name="Saada N."/>
            <person name="Wilczek-Boney K.B."/>
            <person name="Lee S."/>
            <person name="Kovar C."/>
            <person name="Wu Y."/>
            <person name="Scherer S.E."/>
            <person name="Worley K.C."/>
            <person name="Muzny D.M."/>
            <person name="Gibbs R."/>
        </authorList>
    </citation>
    <scope>NUCLEOTIDE SEQUENCE</scope>
    <source>
        <strain evidence="5">Brora</strain>
    </source>
</reference>
<evidence type="ECO:0000313" key="5">
    <source>
        <dbReference type="Proteomes" id="UP000014500"/>
    </source>
</evidence>
<sequence length="228" mass="25385">MATEGALEIADVTKLKVADLKRELKARGLSHSGIKTELVDRLISALQTNVLDEDEDVLEDDVLADDEKASDASFQDEIILNSPTATESPSKMGVVADKIDAEIKIILDSPEDTTNNNDSPDDEKVVITKLQGVSDEEKRLLRAKKFDLPMSDDLKKQARAERFGIPDTAKIGNVENSNDTDRLTKRAERFGLPKNEAFKKRKERFGITSKTEELEAKKKKRAARFGLE</sequence>
<feature type="domain" description="SAP" evidence="3">
    <location>
        <begin position="12"/>
        <end position="46"/>
    </location>
</feature>
<dbReference type="Pfam" id="PF02037">
    <property type="entry name" value="SAP"/>
    <property type="match status" value="1"/>
</dbReference>
<keyword evidence="5" id="KW-1185">Reference proteome</keyword>
<dbReference type="GO" id="GO:0005634">
    <property type="term" value="C:nucleus"/>
    <property type="evidence" value="ECO:0007669"/>
    <property type="project" value="TreeGrafter"/>
</dbReference>
<dbReference type="PhylomeDB" id="T1J8H1"/>
<name>T1J8H1_STRMM</name>
<accession>T1J8H1</accession>
<evidence type="ECO:0000256" key="2">
    <source>
        <dbReference type="ARBA" id="ARBA00046328"/>
    </source>
</evidence>
<dbReference type="EMBL" id="JH431954">
    <property type="status" value="NOT_ANNOTATED_CDS"/>
    <property type="molecule type" value="Genomic_DNA"/>
</dbReference>
<dbReference type="EnsemblMetazoa" id="SMAR010003-RA">
    <property type="protein sequence ID" value="SMAR010003-PA"/>
    <property type="gene ID" value="SMAR010003"/>
</dbReference>
<dbReference type="SMART" id="SM00513">
    <property type="entry name" value="SAP"/>
    <property type="match status" value="1"/>
</dbReference>
<dbReference type="PANTHER" id="PTHR46551:SF1">
    <property type="entry name" value="SAP DOMAIN-CONTAINING RIBONUCLEOPROTEIN"/>
    <property type="match status" value="1"/>
</dbReference>
<protein>
    <recommendedName>
        <fullName evidence="3">SAP domain-containing protein</fullName>
    </recommendedName>
</protein>
<dbReference type="SUPFAM" id="SSF68906">
    <property type="entry name" value="SAP domain"/>
    <property type="match status" value="1"/>
</dbReference>
<dbReference type="InterPro" id="IPR040746">
    <property type="entry name" value="THO1_MOS11_C"/>
</dbReference>
<dbReference type="HOGENOM" id="CLU_073926_1_0_1"/>
<reference evidence="4" key="2">
    <citation type="submission" date="2015-02" db="UniProtKB">
        <authorList>
            <consortium name="EnsemblMetazoa"/>
        </authorList>
    </citation>
    <scope>IDENTIFICATION</scope>
</reference>
<dbReference type="PANTHER" id="PTHR46551">
    <property type="entry name" value="SAP DOMAIN-CONTAINING RIBONUCLEOPROTEIN"/>
    <property type="match status" value="1"/>
</dbReference>
<dbReference type="AlphaFoldDB" id="T1J8H1"/>
<keyword evidence="1" id="KW-0597">Phosphoprotein</keyword>
<dbReference type="Proteomes" id="UP000014500">
    <property type="component" value="Unassembled WGS sequence"/>
</dbReference>
<dbReference type="eggNOG" id="KOG4259">
    <property type="taxonomic scope" value="Eukaryota"/>
</dbReference>
<dbReference type="OMA" id="ETPTKKH"/>
<dbReference type="Gene3D" id="1.10.720.30">
    <property type="entry name" value="SAP domain"/>
    <property type="match status" value="1"/>
</dbReference>
<evidence type="ECO:0000313" key="4">
    <source>
        <dbReference type="EnsemblMetazoa" id="SMAR010003-PA"/>
    </source>
</evidence>
<organism evidence="4 5">
    <name type="scientific">Strigamia maritima</name>
    <name type="common">European centipede</name>
    <name type="synonym">Geophilus maritimus</name>
    <dbReference type="NCBI Taxonomy" id="126957"/>
    <lineage>
        <taxon>Eukaryota</taxon>
        <taxon>Metazoa</taxon>
        <taxon>Ecdysozoa</taxon>
        <taxon>Arthropoda</taxon>
        <taxon>Myriapoda</taxon>
        <taxon>Chilopoda</taxon>
        <taxon>Pleurostigmophora</taxon>
        <taxon>Geophilomorpha</taxon>
        <taxon>Linotaeniidae</taxon>
        <taxon>Strigamia</taxon>
    </lineage>
</organism>
<evidence type="ECO:0000256" key="1">
    <source>
        <dbReference type="ARBA" id="ARBA00022553"/>
    </source>
</evidence>
<comment type="similarity">
    <text evidence="2">Belongs to the SAP domain-containing ribonucleoprotein family.</text>
</comment>
<evidence type="ECO:0000259" key="3">
    <source>
        <dbReference type="PROSITE" id="PS50800"/>
    </source>
</evidence>
<dbReference type="GO" id="GO:0016973">
    <property type="term" value="P:poly(A)+ mRNA export from nucleus"/>
    <property type="evidence" value="ECO:0007669"/>
    <property type="project" value="TreeGrafter"/>
</dbReference>
<dbReference type="Pfam" id="PF18592">
    <property type="entry name" value="Tho1_MOS11_C"/>
    <property type="match status" value="1"/>
</dbReference>
<dbReference type="InterPro" id="IPR052240">
    <property type="entry name" value="SAP_domain_ribonucleoprotein"/>
</dbReference>
<dbReference type="STRING" id="126957.T1J8H1"/>
<dbReference type="InterPro" id="IPR036361">
    <property type="entry name" value="SAP_dom_sf"/>
</dbReference>
<dbReference type="PROSITE" id="PS50800">
    <property type="entry name" value="SAP"/>
    <property type="match status" value="1"/>
</dbReference>